<dbReference type="InterPro" id="IPR005325">
    <property type="entry name" value="DUF308_memb"/>
</dbReference>
<keyword evidence="3" id="KW-1185">Reference proteome</keyword>
<accession>A0A7C9LVM1</accession>
<dbReference type="AlphaFoldDB" id="A0A7C9LVM1"/>
<feature type="transmembrane region" description="Helical" evidence="1">
    <location>
        <begin position="30"/>
        <end position="53"/>
    </location>
</feature>
<evidence type="ECO:0000256" key="1">
    <source>
        <dbReference type="SAM" id="Phobius"/>
    </source>
</evidence>
<keyword evidence="1" id="KW-1133">Transmembrane helix</keyword>
<comment type="caution">
    <text evidence="2">The sequence shown here is derived from an EMBL/GenBank/DDBJ whole genome shotgun (WGS) entry which is preliminary data.</text>
</comment>
<feature type="transmembrane region" description="Helical" evidence="1">
    <location>
        <begin position="100"/>
        <end position="121"/>
    </location>
</feature>
<dbReference type="Pfam" id="PF03729">
    <property type="entry name" value="DUF308"/>
    <property type="match status" value="2"/>
</dbReference>
<proteinExistence type="predicted"/>
<dbReference type="EMBL" id="VVIQ01000007">
    <property type="protein sequence ID" value="MUL28195.1"/>
    <property type="molecule type" value="Genomic_DNA"/>
</dbReference>
<feature type="transmembrane region" description="Helical" evidence="1">
    <location>
        <begin position="133"/>
        <end position="151"/>
    </location>
</feature>
<name>A0A7C9LVM1_9BACT</name>
<dbReference type="Proteomes" id="UP000482295">
    <property type="component" value="Unassembled WGS sequence"/>
</dbReference>
<keyword evidence="1" id="KW-0812">Transmembrane</keyword>
<feature type="transmembrane region" description="Helical" evidence="1">
    <location>
        <begin position="7"/>
        <end position="24"/>
    </location>
</feature>
<evidence type="ECO:0000313" key="3">
    <source>
        <dbReference type="Proteomes" id="UP000482295"/>
    </source>
</evidence>
<protein>
    <submittedName>
        <fullName evidence="2">DUF308 domain-containing protein</fullName>
    </submittedName>
</protein>
<feature type="transmembrane region" description="Helical" evidence="1">
    <location>
        <begin position="73"/>
        <end position="94"/>
    </location>
</feature>
<gene>
    <name evidence="2" type="ORF">F0475_07760</name>
</gene>
<keyword evidence="1" id="KW-0472">Membrane</keyword>
<reference evidence="2 3" key="1">
    <citation type="submission" date="2019-09" db="EMBL/GenBank/DDBJ databases">
        <title>Prevotella A2879 sp. nov., isolated from an abscess of a patient.</title>
        <authorList>
            <person name="Buhl M."/>
            <person name="Oberhettinger P."/>
        </authorList>
    </citation>
    <scope>NUCLEOTIDE SEQUENCE [LARGE SCALE GENOMIC DNA]</scope>
    <source>
        <strain evidence="2 3">A2879</strain>
    </source>
</reference>
<dbReference type="RefSeq" id="WP_155716152.1">
    <property type="nucleotide sequence ID" value="NZ_VVIQ01000007.1"/>
</dbReference>
<evidence type="ECO:0000313" key="2">
    <source>
        <dbReference type="EMBL" id="MUL28195.1"/>
    </source>
</evidence>
<feature type="transmembrane region" description="Helical" evidence="1">
    <location>
        <begin position="163"/>
        <end position="184"/>
    </location>
</feature>
<sequence length="221" mass="24541">MKVLQISAIRAILMAVTGFLLVKYNQGAMTWLTITIGLLFFLSGAVSCIVYYVEKERIAKRKAKAEKEEADALQSPSFPLAGVGSVVLGIILAIMPETFVIGMVYILAALLILGAINLFITLARSKQYAHVPVYLWLLPTLILIVAIFSIHKPIEAAALPLKVIGWAFMCYGVIELLFSIRNYYIRKAFEKAEESKIVEGFKLANENIEDAEIIEEEKPTT</sequence>
<organism evidence="2 3">
    <name type="scientific">Prevotella vespertina</name>
    <dbReference type="NCBI Taxonomy" id="2608404"/>
    <lineage>
        <taxon>Bacteria</taxon>
        <taxon>Pseudomonadati</taxon>
        <taxon>Bacteroidota</taxon>
        <taxon>Bacteroidia</taxon>
        <taxon>Bacteroidales</taxon>
        <taxon>Prevotellaceae</taxon>
        <taxon>Prevotella</taxon>
    </lineage>
</organism>